<feature type="transmembrane region" description="Helical" evidence="2">
    <location>
        <begin position="6"/>
        <end position="24"/>
    </location>
</feature>
<dbReference type="OrthoDB" id="9930358at2759"/>
<dbReference type="AlphaFoldDB" id="A0A9Q1DDY8"/>
<comment type="caution">
    <text evidence="3">The sequence shown here is derived from an EMBL/GenBank/DDBJ whole genome shotgun (WGS) entry which is preliminary data.</text>
</comment>
<name>A0A9Q1DDY8_CONCO</name>
<keyword evidence="2" id="KW-1133">Transmembrane helix</keyword>
<proteinExistence type="predicted"/>
<reference evidence="3" key="1">
    <citation type="journal article" date="2023" name="Science">
        <title>Genome structures resolve the early diversification of teleost fishes.</title>
        <authorList>
            <person name="Parey E."/>
            <person name="Louis A."/>
            <person name="Montfort J."/>
            <person name="Bouchez O."/>
            <person name="Roques C."/>
            <person name="Iampietro C."/>
            <person name="Lluch J."/>
            <person name="Castinel A."/>
            <person name="Donnadieu C."/>
            <person name="Desvignes T."/>
            <person name="Floi Bucao C."/>
            <person name="Jouanno E."/>
            <person name="Wen M."/>
            <person name="Mejri S."/>
            <person name="Dirks R."/>
            <person name="Jansen H."/>
            <person name="Henkel C."/>
            <person name="Chen W.J."/>
            <person name="Zahm M."/>
            <person name="Cabau C."/>
            <person name="Klopp C."/>
            <person name="Thompson A.W."/>
            <person name="Robinson-Rechavi M."/>
            <person name="Braasch I."/>
            <person name="Lecointre G."/>
            <person name="Bobe J."/>
            <person name="Postlethwait J.H."/>
            <person name="Berthelot C."/>
            <person name="Roest Crollius H."/>
            <person name="Guiguen Y."/>
        </authorList>
    </citation>
    <scope>NUCLEOTIDE SEQUENCE</scope>
    <source>
        <strain evidence="3">Concon-B</strain>
    </source>
</reference>
<accession>A0A9Q1DDY8</accession>
<feature type="region of interest" description="Disordered" evidence="1">
    <location>
        <begin position="117"/>
        <end position="247"/>
    </location>
</feature>
<organism evidence="3 4">
    <name type="scientific">Conger conger</name>
    <name type="common">Conger eel</name>
    <name type="synonym">Muraena conger</name>
    <dbReference type="NCBI Taxonomy" id="82655"/>
    <lineage>
        <taxon>Eukaryota</taxon>
        <taxon>Metazoa</taxon>
        <taxon>Chordata</taxon>
        <taxon>Craniata</taxon>
        <taxon>Vertebrata</taxon>
        <taxon>Euteleostomi</taxon>
        <taxon>Actinopterygii</taxon>
        <taxon>Neopterygii</taxon>
        <taxon>Teleostei</taxon>
        <taxon>Anguilliformes</taxon>
        <taxon>Congridae</taxon>
        <taxon>Conger</taxon>
    </lineage>
</organism>
<keyword evidence="2" id="KW-0812">Transmembrane</keyword>
<protein>
    <submittedName>
        <fullName evidence="3">Uncharacterized protein</fullName>
    </submittedName>
</protein>
<gene>
    <name evidence="3" type="ORF">COCON_G00131060</name>
</gene>
<dbReference type="Proteomes" id="UP001152803">
    <property type="component" value="Unassembled WGS sequence"/>
</dbReference>
<keyword evidence="4" id="KW-1185">Reference proteome</keyword>
<evidence type="ECO:0000256" key="1">
    <source>
        <dbReference type="SAM" id="MobiDB-lite"/>
    </source>
</evidence>
<evidence type="ECO:0000256" key="2">
    <source>
        <dbReference type="SAM" id="Phobius"/>
    </source>
</evidence>
<sequence length="247" mass="26048">MDLFWYIVAFLFIILKITIYICWYRSRHRQLGAYIGNPHSNQVIVMGGRAYGHQVCERPNTAVQPILRGGVSTGSTGETSGPLPPTTLYSPLDAPPPYQAIYRMDELKPPPYAPGYAQGGATGGPWTDLATMTSDPRQVTDAPPPYKAHPHIEAGLPQYPRAGEGPPGAGLPQYSRAGEGPPGAGLPQYPRAGEGIPGAGLPQYPQAGEGPPGAGLPQYPRAGEGPPGAGLPQYPRAGEGIPGTFIF</sequence>
<evidence type="ECO:0000313" key="4">
    <source>
        <dbReference type="Proteomes" id="UP001152803"/>
    </source>
</evidence>
<dbReference type="EMBL" id="JAFJMO010000009">
    <property type="protein sequence ID" value="KAJ8267934.1"/>
    <property type="molecule type" value="Genomic_DNA"/>
</dbReference>
<evidence type="ECO:0000313" key="3">
    <source>
        <dbReference type="EMBL" id="KAJ8267934.1"/>
    </source>
</evidence>
<keyword evidence="2" id="KW-0472">Membrane</keyword>